<dbReference type="GO" id="GO:0016787">
    <property type="term" value="F:hydrolase activity"/>
    <property type="evidence" value="ECO:0007669"/>
    <property type="project" value="UniProtKB-KW"/>
</dbReference>
<keyword evidence="6 7" id="KW-0472">Membrane</keyword>
<feature type="transmembrane region" description="Helical" evidence="7">
    <location>
        <begin position="126"/>
        <end position="151"/>
    </location>
</feature>
<dbReference type="PANTHER" id="PTHR14969:SF62">
    <property type="entry name" value="DECAPRENYLPHOSPHORYL-5-PHOSPHORIBOSE PHOSPHATASE RV3807C-RELATED"/>
    <property type="match status" value="1"/>
</dbReference>
<dbReference type="PANTHER" id="PTHR14969">
    <property type="entry name" value="SPHINGOSINE-1-PHOSPHATE PHOSPHOHYDROLASE"/>
    <property type="match status" value="1"/>
</dbReference>
<protein>
    <recommendedName>
        <fullName evidence="8">Phosphatidic acid phosphatase type 2/haloperoxidase domain-containing protein</fullName>
    </recommendedName>
</protein>
<dbReference type="GO" id="GO:0005886">
    <property type="term" value="C:plasma membrane"/>
    <property type="evidence" value="ECO:0007669"/>
    <property type="project" value="UniProtKB-SubCell"/>
</dbReference>
<dbReference type="InterPro" id="IPR036938">
    <property type="entry name" value="PAP2/HPO_sf"/>
</dbReference>
<feature type="domain" description="Phosphatidic acid phosphatase type 2/haloperoxidase" evidence="8">
    <location>
        <begin position="88"/>
        <end position="197"/>
    </location>
</feature>
<sequence>MTPHPEVAVVRRLQDALLLGGGLLVLALAALPVVPGSVPELERGAFRAVNDGPSLPFPPVWAVMQLGMAAAIPAAGLLALVSRRPRLAASMVAAGALAYGGGKLVKRVVERGRPGALLDDVRIQGAASHGLGFVSGHAAVAAALAMVACAYLRGWARWVVIALAAAVAIARVYVGAHLPLDVVGGAGLGVAAGALARLVAGRPVPCS</sequence>
<proteinExistence type="predicted"/>
<evidence type="ECO:0000256" key="2">
    <source>
        <dbReference type="ARBA" id="ARBA00022475"/>
    </source>
</evidence>
<organism evidence="9">
    <name type="scientific">uncultured Acidimicrobiales bacterium</name>
    <dbReference type="NCBI Taxonomy" id="310071"/>
    <lineage>
        <taxon>Bacteria</taxon>
        <taxon>Bacillati</taxon>
        <taxon>Actinomycetota</taxon>
        <taxon>Acidimicrobiia</taxon>
        <taxon>Acidimicrobiales</taxon>
        <taxon>environmental samples</taxon>
    </lineage>
</organism>
<dbReference type="InterPro" id="IPR000326">
    <property type="entry name" value="PAP2/HPO"/>
</dbReference>
<feature type="transmembrane region" description="Helical" evidence="7">
    <location>
        <begin position="182"/>
        <end position="200"/>
    </location>
</feature>
<dbReference type="SMART" id="SM00014">
    <property type="entry name" value="acidPPc"/>
    <property type="match status" value="1"/>
</dbReference>
<gene>
    <name evidence="9" type="ORF">AVDCRST_MAG50-1701</name>
</gene>
<evidence type="ECO:0000256" key="5">
    <source>
        <dbReference type="ARBA" id="ARBA00022989"/>
    </source>
</evidence>
<evidence type="ECO:0000313" key="9">
    <source>
        <dbReference type="EMBL" id="CAA9240951.1"/>
    </source>
</evidence>
<dbReference type="EMBL" id="CADCTF010000088">
    <property type="protein sequence ID" value="CAA9240951.1"/>
    <property type="molecule type" value="Genomic_DNA"/>
</dbReference>
<evidence type="ECO:0000256" key="1">
    <source>
        <dbReference type="ARBA" id="ARBA00004651"/>
    </source>
</evidence>
<reference evidence="9" key="1">
    <citation type="submission" date="2020-02" db="EMBL/GenBank/DDBJ databases">
        <authorList>
            <person name="Meier V. D."/>
        </authorList>
    </citation>
    <scope>NUCLEOTIDE SEQUENCE</scope>
    <source>
        <strain evidence="9">AVDCRST_MAG50</strain>
    </source>
</reference>
<keyword evidence="3 7" id="KW-0812">Transmembrane</keyword>
<evidence type="ECO:0000256" key="4">
    <source>
        <dbReference type="ARBA" id="ARBA00022801"/>
    </source>
</evidence>
<accession>A0A6J4I3L4</accession>
<keyword evidence="5 7" id="KW-1133">Transmembrane helix</keyword>
<dbReference type="SUPFAM" id="SSF48317">
    <property type="entry name" value="Acid phosphatase/Vanadium-dependent haloperoxidase"/>
    <property type="match status" value="1"/>
</dbReference>
<comment type="subcellular location">
    <subcellularLocation>
        <location evidence="1">Cell membrane</location>
        <topology evidence="1">Multi-pass membrane protein</topology>
    </subcellularLocation>
</comment>
<evidence type="ECO:0000256" key="6">
    <source>
        <dbReference type="ARBA" id="ARBA00023136"/>
    </source>
</evidence>
<evidence type="ECO:0000256" key="7">
    <source>
        <dbReference type="SAM" id="Phobius"/>
    </source>
</evidence>
<evidence type="ECO:0000259" key="8">
    <source>
        <dbReference type="SMART" id="SM00014"/>
    </source>
</evidence>
<dbReference type="AlphaFoldDB" id="A0A6J4I3L4"/>
<dbReference type="Gene3D" id="1.20.144.10">
    <property type="entry name" value="Phosphatidic acid phosphatase type 2/haloperoxidase"/>
    <property type="match status" value="1"/>
</dbReference>
<feature type="transmembrane region" description="Helical" evidence="7">
    <location>
        <begin position="158"/>
        <end position="176"/>
    </location>
</feature>
<dbReference type="Pfam" id="PF01569">
    <property type="entry name" value="PAP2"/>
    <property type="match status" value="1"/>
</dbReference>
<evidence type="ECO:0000256" key="3">
    <source>
        <dbReference type="ARBA" id="ARBA00022692"/>
    </source>
</evidence>
<keyword evidence="2" id="KW-1003">Cell membrane</keyword>
<keyword evidence="4" id="KW-0378">Hydrolase</keyword>
<feature type="transmembrane region" description="Helical" evidence="7">
    <location>
        <begin position="60"/>
        <end position="80"/>
    </location>
</feature>
<name>A0A6J4I3L4_9ACTN</name>